<evidence type="ECO:0008006" key="4">
    <source>
        <dbReference type="Google" id="ProtNLM"/>
    </source>
</evidence>
<evidence type="ECO:0000313" key="2">
    <source>
        <dbReference type="EMBL" id="SJZ62099.1"/>
    </source>
</evidence>
<gene>
    <name evidence="2" type="ORF">SAMN02745108_01138</name>
</gene>
<dbReference type="STRING" id="28122.SAMN02745108_01138"/>
<dbReference type="EMBL" id="FUWU01000015">
    <property type="protein sequence ID" value="SJZ62099.1"/>
    <property type="molecule type" value="Genomic_DNA"/>
</dbReference>
<proteinExistence type="predicted"/>
<dbReference type="Gene3D" id="2.160.20.110">
    <property type="match status" value="1"/>
</dbReference>
<feature type="signal peptide" evidence="1">
    <location>
        <begin position="1"/>
        <end position="21"/>
    </location>
</feature>
<dbReference type="Proteomes" id="UP000190449">
    <property type="component" value="Unassembled WGS sequence"/>
</dbReference>
<name>A0A1T4M523_9BACT</name>
<accession>A0A1T4M523</accession>
<evidence type="ECO:0000313" key="3">
    <source>
        <dbReference type="Proteomes" id="UP000190449"/>
    </source>
</evidence>
<evidence type="ECO:0000256" key="1">
    <source>
        <dbReference type="SAM" id="SignalP"/>
    </source>
</evidence>
<keyword evidence="1" id="KW-0732">Signal</keyword>
<sequence length="628" mass="67096">MQKLKSLFLLLALFASFSFGAAWTGSNSEPENMKKIDGKSFYVITTPEELAWIAAQVNNGNDSINAVLANDIVFGSDTSKTNTTSPWTPIGKDDLHRFKGILDGADFSIYGVYTNGSDFGGLVGVLDTAGIVRNVNMKKDSINGNQHAGGLVAYNYGIVKNDSHSGIAHSVSSTSSSGGIVGNNKGIITDCRNSGDIYAGKNYSDSTSIGGIAGINHGHIENCENTGLIFYRSGSRYSGGIAGKNVGEIKTCTNYGVVKSFASDLDFAGGIASYNIGIVGQCINYGNVVSEDAAGGIVGYNGGSVINSINKGQAAAVYYNANFDTSNVLLGKSNYWSAGGLVAVNSSTSAIVKNSFSLADSIYAPKYKGGVAGTNYNSAQIVNNYYDSDILPGFSAVSYQKSTIVNVNSLTTANMQTDAFAWSLNTSNGTEENSGVWSRDSIGYPVFADSGHLAIHRVIINWVISTSGNQVDTLYTNFQGLIPTEFLNVIGKDSLGNWVSINSTINRDVTIFSVCYEISFVDFAGETLQTDTLEYGSFPTSLPTPSRDNTAQYTYSFKGWNPEIDSVKANAIYTAQYDSTLRSYEISFVDFDGELLQTDTLEYGPNVSASTFARQHGTIRLLIQRLEP</sequence>
<dbReference type="AlphaFoldDB" id="A0A1T4M523"/>
<feature type="chain" id="PRO_5010551034" description="The GLUG motif-containing protein" evidence="1">
    <location>
        <begin position="22"/>
        <end position="628"/>
    </location>
</feature>
<reference evidence="2 3" key="1">
    <citation type="submission" date="2017-02" db="EMBL/GenBank/DDBJ databases">
        <authorList>
            <person name="Peterson S.W."/>
        </authorList>
    </citation>
    <scope>NUCLEOTIDE SEQUENCE [LARGE SCALE GENOMIC DNA]</scope>
    <source>
        <strain evidence="2 3">ATCC 43854</strain>
    </source>
</reference>
<organism evidence="2 3">
    <name type="scientific">Fibrobacter intestinalis</name>
    <dbReference type="NCBI Taxonomy" id="28122"/>
    <lineage>
        <taxon>Bacteria</taxon>
        <taxon>Pseudomonadati</taxon>
        <taxon>Fibrobacterota</taxon>
        <taxon>Fibrobacteria</taxon>
        <taxon>Fibrobacterales</taxon>
        <taxon>Fibrobacteraceae</taxon>
        <taxon>Fibrobacter</taxon>
    </lineage>
</organism>
<dbReference type="RefSeq" id="WP_078776147.1">
    <property type="nucleotide sequence ID" value="NZ_FUWU01000015.1"/>
</dbReference>
<protein>
    <recommendedName>
        <fullName evidence="4">The GLUG motif-containing protein</fullName>
    </recommendedName>
</protein>